<dbReference type="PANTHER" id="PTHR18763:SF0">
    <property type="entry name" value="WD REPEAT-CONTAINING PROTEIN 18"/>
    <property type="match status" value="1"/>
</dbReference>
<dbReference type="AlphaFoldDB" id="A0AA39V7D7"/>
<dbReference type="EMBL" id="JAFEKC020000017">
    <property type="protein sequence ID" value="KAK0510000.1"/>
    <property type="molecule type" value="Genomic_DNA"/>
</dbReference>
<dbReference type="PANTHER" id="PTHR18763">
    <property type="entry name" value="WD-REPEAT PROTEIN 18"/>
    <property type="match status" value="1"/>
</dbReference>
<feature type="compositionally biased region" description="Acidic residues" evidence="7">
    <location>
        <begin position="518"/>
        <end position="533"/>
    </location>
</feature>
<dbReference type="InterPro" id="IPR036322">
    <property type="entry name" value="WD40_repeat_dom_sf"/>
</dbReference>
<dbReference type="Pfam" id="PF00400">
    <property type="entry name" value="WD40"/>
    <property type="match status" value="2"/>
</dbReference>
<comment type="similarity">
    <text evidence="2 6">Belongs to the WD repeat IPI3/WDR18 family.</text>
</comment>
<dbReference type="PROSITE" id="PS50294">
    <property type="entry name" value="WD_REPEATS_REGION"/>
    <property type="match status" value="1"/>
</dbReference>
<feature type="compositionally biased region" description="Polar residues" evidence="7">
    <location>
        <begin position="534"/>
        <end position="545"/>
    </location>
</feature>
<sequence length="545" mass="59016">MLTESFVASTLNPERLSNIVATGIHLHDFQPLPALKSSFKKSSTNANCLAISTTHIFAAQADKAVVNVYSRGNNNQEAVVPFPEKIHSIALAGESDGAGTLVLGTEGGRVILWELGTGRQVSTPQNHLQATTCLAVDPTANFLLSGSIDSTINVWSIPGLLSFSSSSANDYIEGPIFGPLRSLSNHRAAITAVVFGHSASANNIAVSASKDNTCVVWDYHSGEALHTFLLSHSPLCLALDPADRAAYAGYEDGTIQFLDFYNQGGLNQTLHDPVAQLAPTQPPASTIWAAQDHPPTAILCLQISYEGTRLLSGHRDGKVHPWDVGTGKSEKHLVDFSAPVTNLQMLKPTGFANVPELALKLQNVVKPRYESFTNGHYSGGATIPPNYTLTAQFTSNLPLTGSSSTSLFHEALNHPSFPTPLLEEAHSEFSIWRNGKTKGEDSADVAELRAQNTGLSSQLASAIDRERSALAEIQKRDKEEWKRQKDEETKVAKKKRRRLRRLQLAEVAREKEMGEVVEDEDISIDAGVEEEGDLSSSTDEMLQSD</sequence>
<evidence type="ECO:0000313" key="8">
    <source>
        <dbReference type="EMBL" id="KAK0510000.1"/>
    </source>
</evidence>
<comment type="caution">
    <text evidence="8">The sequence shown here is derived from an EMBL/GenBank/DDBJ whole genome shotgun (WGS) entry which is preliminary data.</text>
</comment>
<dbReference type="Proteomes" id="UP001166286">
    <property type="component" value="Unassembled WGS sequence"/>
</dbReference>
<keyword evidence="3 5" id="KW-0853">WD repeat</keyword>
<evidence type="ECO:0000256" key="5">
    <source>
        <dbReference type="PROSITE-ProRule" id="PRU00221"/>
    </source>
</evidence>
<dbReference type="SMART" id="SM00320">
    <property type="entry name" value="WD40"/>
    <property type="match status" value="5"/>
</dbReference>
<feature type="region of interest" description="Disordered" evidence="7">
    <location>
        <begin position="518"/>
        <end position="545"/>
    </location>
</feature>
<protein>
    <recommendedName>
        <fullName evidence="6">Pre-rRNA-processing protein IPI3</fullName>
    </recommendedName>
</protein>
<keyword evidence="6" id="KW-0698">rRNA processing</keyword>
<comment type="subunit">
    <text evidence="6">Component of the RIX1 complex, composed of IPI1, RIX1/IPI2 and IPI3 in a 1:2:2 stoichiometry. The complex interacts (via RIX1) with MDN1 (via its hexameric AAA ATPase ring) and the pre-60S ribosome particles.</text>
</comment>
<accession>A0AA39V7D7</accession>
<feature type="repeat" description="WD" evidence="5">
    <location>
        <begin position="183"/>
        <end position="227"/>
    </location>
</feature>
<evidence type="ECO:0000256" key="7">
    <source>
        <dbReference type="SAM" id="MobiDB-lite"/>
    </source>
</evidence>
<evidence type="ECO:0000313" key="9">
    <source>
        <dbReference type="Proteomes" id="UP001166286"/>
    </source>
</evidence>
<dbReference type="FunFam" id="2.130.10.10:FF:000929">
    <property type="entry name" value="Ribosomal assembly complex component Ipi3"/>
    <property type="match status" value="1"/>
</dbReference>
<keyword evidence="4" id="KW-0677">Repeat</keyword>
<name>A0AA39V7D7_9LECA</name>
<dbReference type="GO" id="GO:0120330">
    <property type="term" value="C:rixosome complex"/>
    <property type="evidence" value="ECO:0007669"/>
    <property type="project" value="UniProtKB-UniRule"/>
</dbReference>
<proteinExistence type="inferred from homology"/>
<evidence type="ECO:0000256" key="2">
    <source>
        <dbReference type="ARBA" id="ARBA00010143"/>
    </source>
</evidence>
<dbReference type="InterPro" id="IPR001680">
    <property type="entry name" value="WD40_rpt"/>
</dbReference>
<evidence type="ECO:0000256" key="4">
    <source>
        <dbReference type="ARBA" id="ARBA00022737"/>
    </source>
</evidence>
<keyword evidence="9" id="KW-1185">Reference proteome</keyword>
<gene>
    <name evidence="8" type="ORF">JMJ35_007394</name>
</gene>
<dbReference type="SUPFAM" id="SSF50978">
    <property type="entry name" value="WD40 repeat-like"/>
    <property type="match status" value="1"/>
</dbReference>
<evidence type="ECO:0000256" key="3">
    <source>
        <dbReference type="ARBA" id="ARBA00022574"/>
    </source>
</evidence>
<dbReference type="GO" id="GO:0006364">
    <property type="term" value="P:rRNA processing"/>
    <property type="evidence" value="ECO:0007669"/>
    <property type="project" value="UniProtKB-UniRule"/>
</dbReference>
<dbReference type="GO" id="GO:0005656">
    <property type="term" value="C:nuclear pre-replicative complex"/>
    <property type="evidence" value="ECO:0007669"/>
    <property type="project" value="TreeGrafter"/>
</dbReference>
<comment type="function">
    <text evidence="1 6">Component of the RIX1 complex required for processing of ITS2 sequences from 35S pre-rRNA.</text>
</comment>
<keyword evidence="6" id="KW-0539">Nucleus</keyword>
<dbReference type="PROSITE" id="PS50082">
    <property type="entry name" value="WD_REPEATS_2"/>
    <property type="match status" value="2"/>
</dbReference>
<organism evidence="8 9">
    <name type="scientific">Cladonia borealis</name>
    <dbReference type="NCBI Taxonomy" id="184061"/>
    <lineage>
        <taxon>Eukaryota</taxon>
        <taxon>Fungi</taxon>
        <taxon>Dikarya</taxon>
        <taxon>Ascomycota</taxon>
        <taxon>Pezizomycotina</taxon>
        <taxon>Lecanoromycetes</taxon>
        <taxon>OSLEUM clade</taxon>
        <taxon>Lecanoromycetidae</taxon>
        <taxon>Lecanorales</taxon>
        <taxon>Lecanorineae</taxon>
        <taxon>Cladoniaceae</taxon>
        <taxon>Cladonia</taxon>
    </lineage>
</organism>
<dbReference type="PRINTS" id="PR00320">
    <property type="entry name" value="GPROTEINBRPT"/>
</dbReference>
<dbReference type="GO" id="GO:0006261">
    <property type="term" value="P:DNA-templated DNA replication"/>
    <property type="evidence" value="ECO:0007669"/>
    <property type="project" value="TreeGrafter"/>
</dbReference>
<dbReference type="InterPro" id="IPR015943">
    <property type="entry name" value="WD40/YVTN_repeat-like_dom_sf"/>
</dbReference>
<dbReference type="InterPro" id="IPR020472">
    <property type="entry name" value="WD40_PAC1"/>
</dbReference>
<evidence type="ECO:0000256" key="6">
    <source>
        <dbReference type="RuleBase" id="RU369067"/>
    </source>
</evidence>
<reference evidence="8" key="1">
    <citation type="submission" date="2023-03" db="EMBL/GenBank/DDBJ databases">
        <title>Complete genome of Cladonia borealis.</title>
        <authorList>
            <person name="Park H."/>
        </authorList>
    </citation>
    <scope>NUCLEOTIDE SEQUENCE</scope>
    <source>
        <strain evidence="8">ANT050790</strain>
    </source>
</reference>
<feature type="repeat" description="WD" evidence="5">
    <location>
        <begin position="124"/>
        <end position="157"/>
    </location>
</feature>
<dbReference type="InterPro" id="IPR045227">
    <property type="entry name" value="WDR18/Ipi3/RID3"/>
</dbReference>
<evidence type="ECO:0000256" key="1">
    <source>
        <dbReference type="ARBA" id="ARBA00002355"/>
    </source>
</evidence>
<comment type="subcellular location">
    <subcellularLocation>
        <location evidence="6">Nucleus</location>
    </subcellularLocation>
</comment>
<dbReference type="Gene3D" id="2.130.10.10">
    <property type="entry name" value="YVTN repeat-like/Quinoprotein amine dehydrogenase"/>
    <property type="match status" value="2"/>
</dbReference>